<dbReference type="AlphaFoldDB" id="A0AA35TF17"/>
<evidence type="ECO:0000256" key="7">
    <source>
        <dbReference type="ARBA" id="ARBA00035192"/>
    </source>
</evidence>
<evidence type="ECO:0000256" key="4">
    <source>
        <dbReference type="ARBA" id="ARBA00022980"/>
    </source>
</evidence>
<organism evidence="10 11">
    <name type="scientific">Geodia barretti</name>
    <name type="common">Barrett's horny sponge</name>
    <dbReference type="NCBI Taxonomy" id="519541"/>
    <lineage>
        <taxon>Eukaryota</taxon>
        <taxon>Metazoa</taxon>
        <taxon>Porifera</taxon>
        <taxon>Demospongiae</taxon>
        <taxon>Heteroscleromorpha</taxon>
        <taxon>Tetractinellida</taxon>
        <taxon>Astrophorina</taxon>
        <taxon>Geodiidae</taxon>
        <taxon>Geodia</taxon>
    </lineage>
</organism>
<dbReference type="InterPro" id="IPR019192">
    <property type="entry name" value="Ribosomal_mL40"/>
</dbReference>
<dbReference type="Proteomes" id="UP001174909">
    <property type="component" value="Unassembled WGS sequence"/>
</dbReference>
<feature type="region of interest" description="Disordered" evidence="9">
    <location>
        <begin position="69"/>
        <end position="93"/>
    </location>
</feature>
<dbReference type="FunFam" id="6.10.250.3440:FF:000001">
    <property type="entry name" value="Mitochondrial ribosomal protein L40"/>
    <property type="match status" value="1"/>
</dbReference>
<keyword evidence="6" id="KW-0687">Ribonucleoprotein</keyword>
<dbReference type="PANTHER" id="PTHR13359">
    <property type="entry name" value="39S RIBOSOMAL PROTEIN L40, MITOCHONDRIAL"/>
    <property type="match status" value="1"/>
</dbReference>
<dbReference type="GO" id="GO:0005762">
    <property type="term" value="C:mitochondrial large ribosomal subunit"/>
    <property type="evidence" value="ECO:0007669"/>
    <property type="project" value="InterPro"/>
</dbReference>
<evidence type="ECO:0000256" key="9">
    <source>
        <dbReference type="SAM" id="MobiDB-lite"/>
    </source>
</evidence>
<dbReference type="Gene3D" id="6.10.250.3440">
    <property type="match status" value="1"/>
</dbReference>
<protein>
    <recommendedName>
        <fullName evidence="7">Large ribosomal subunit protein mL40</fullName>
    </recommendedName>
    <alternativeName>
        <fullName evidence="8">39S ribosomal protein L40, mitochondrial</fullName>
    </alternativeName>
</protein>
<dbReference type="Pfam" id="PF09812">
    <property type="entry name" value="MRP-L28"/>
    <property type="match status" value="1"/>
</dbReference>
<keyword evidence="3" id="KW-0809">Transit peptide</keyword>
<feature type="region of interest" description="Disordered" evidence="9">
    <location>
        <begin position="157"/>
        <end position="176"/>
    </location>
</feature>
<comment type="subcellular location">
    <subcellularLocation>
        <location evidence="1">Mitochondrion</location>
    </subcellularLocation>
</comment>
<evidence type="ECO:0000256" key="1">
    <source>
        <dbReference type="ARBA" id="ARBA00004173"/>
    </source>
</evidence>
<name>A0AA35TF17_GEOBA</name>
<reference evidence="10" key="1">
    <citation type="submission" date="2023-03" db="EMBL/GenBank/DDBJ databases">
        <authorList>
            <person name="Steffen K."/>
            <person name="Cardenas P."/>
        </authorList>
    </citation>
    <scope>NUCLEOTIDE SEQUENCE</scope>
</reference>
<gene>
    <name evidence="10" type="ORF">GBAR_LOCUS25387</name>
</gene>
<evidence type="ECO:0000256" key="6">
    <source>
        <dbReference type="ARBA" id="ARBA00023274"/>
    </source>
</evidence>
<keyword evidence="4 10" id="KW-0689">Ribosomal protein</keyword>
<comment type="caution">
    <text evidence="10">The sequence shown here is derived from an EMBL/GenBank/DDBJ whole genome shotgun (WGS) entry which is preliminary data.</text>
</comment>
<evidence type="ECO:0000313" key="10">
    <source>
        <dbReference type="EMBL" id="CAI8045922.1"/>
    </source>
</evidence>
<keyword evidence="11" id="KW-1185">Reference proteome</keyword>
<evidence type="ECO:0000256" key="5">
    <source>
        <dbReference type="ARBA" id="ARBA00023128"/>
    </source>
</evidence>
<dbReference type="InterPro" id="IPR039145">
    <property type="entry name" value="Ribosomal_mL40_metazoa/plant"/>
</dbReference>
<evidence type="ECO:0000313" key="11">
    <source>
        <dbReference type="Proteomes" id="UP001174909"/>
    </source>
</evidence>
<accession>A0AA35TF17</accession>
<evidence type="ECO:0000256" key="3">
    <source>
        <dbReference type="ARBA" id="ARBA00022946"/>
    </source>
</evidence>
<keyword evidence="5" id="KW-0496">Mitochondrion</keyword>
<dbReference type="PANTHER" id="PTHR13359:SF2">
    <property type="entry name" value="LARGE RIBOSOMAL SUBUNIT PROTEIN ML40"/>
    <property type="match status" value="1"/>
</dbReference>
<proteinExistence type="inferred from homology"/>
<dbReference type="EMBL" id="CASHTH010003511">
    <property type="protein sequence ID" value="CAI8045922.1"/>
    <property type="molecule type" value="Genomic_DNA"/>
</dbReference>
<sequence>MSTGVVLKTGGLLRRSIPGQVLGSPSVLARGKKQQAAKAKTAKREVMKEYVRQMELKQVTEEAAMRAARHGEPMDPEMLNPARKRAPVEVSPEEQERRYLLVKEYSRYHMERHKRELGLLQGVMAARRRALLELRKISLPLYGQALELSQDLFPFSHSGPTTTPPIPGYIPPDLDE</sequence>
<comment type="similarity">
    <text evidence="2">Belongs to the mitochondrion-specific ribosomal protein mL40 family.</text>
</comment>
<evidence type="ECO:0000256" key="2">
    <source>
        <dbReference type="ARBA" id="ARBA00009360"/>
    </source>
</evidence>
<evidence type="ECO:0000256" key="8">
    <source>
        <dbReference type="ARBA" id="ARBA00083752"/>
    </source>
</evidence>